<feature type="transmembrane region" description="Helical" evidence="1">
    <location>
        <begin position="72"/>
        <end position="95"/>
    </location>
</feature>
<evidence type="ECO:0000256" key="1">
    <source>
        <dbReference type="SAM" id="Phobius"/>
    </source>
</evidence>
<proteinExistence type="predicted"/>
<name>A0ABP1D5R3_9APHY</name>
<keyword evidence="1" id="KW-1133">Transmembrane helix</keyword>
<evidence type="ECO:0000313" key="2">
    <source>
        <dbReference type="EMBL" id="CAL1703232.1"/>
    </source>
</evidence>
<sequence>MLSLSVLFHVHIVTAPSKPKYSSYYIIKALPMAALNSTTIMMSNTIDSDLNSTGYTKEQNDSGFDNLPVWNILPYMVAGASCTMVAFIWQYVLYLRKSHSGKNYNHGLLATMGILLSMNLAFACVALGHYCSQARNVVFGDNLDELHWSIRATLGLTSTIVLISQFELLNLAKRAHAWEGSFIGEFWVTMIVLWALDLCAMFGVNIAKLTTIGEYFRCSFALGGFVFSFIIITWLIFRIFQLRSRKYCEEDIFGVSCIILKTLLEDAERGKPANAARDTQQVRAYRTVNFLATWLYAPMWFWCIATTIAVVCAQSFDKSFASLVVCVSLAEAVALTLPVILTKALCEFGDTEMIHEKQAEENGRSFNTDKEIQTVE</sequence>
<dbReference type="EMBL" id="OZ037946">
    <property type="protein sequence ID" value="CAL1703232.1"/>
    <property type="molecule type" value="Genomic_DNA"/>
</dbReference>
<feature type="transmembrane region" description="Helical" evidence="1">
    <location>
        <begin position="293"/>
        <end position="316"/>
    </location>
</feature>
<reference evidence="3" key="1">
    <citation type="submission" date="2024-04" db="EMBL/GenBank/DDBJ databases">
        <authorList>
            <person name="Shaw F."/>
            <person name="Minotto A."/>
        </authorList>
    </citation>
    <scope>NUCLEOTIDE SEQUENCE [LARGE SCALE GENOMIC DNA]</scope>
</reference>
<organism evidence="2 3">
    <name type="scientific">Somion occarium</name>
    <dbReference type="NCBI Taxonomy" id="3059160"/>
    <lineage>
        <taxon>Eukaryota</taxon>
        <taxon>Fungi</taxon>
        <taxon>Dikarya</taxon>
        <taxon>Basidiomycota</taxon>
        <taxon>Agaricomycotina</taxon>
        <taxon>Agaricomycetes</taxon>
        <taxon>Polyporales</taxon>
        <taxon>Cerrenaceae</taxon>
        <taxon>Somion</taxon>
    </lineage>
</organism>
<accession>A0ABP1D5R3</accession>
<feature type="transmembrane region" description="Helical" evidence="1">
    <location>
        <begin position="148"/>
        <end position="166"/>
    </location>
</feature>
<protein>
    <submittedName>
        <fullName evidence="2">Uncharacterized protein</fullName>
    </submittedName>
</protein>
<dbReference type="Proteomes" id="UP001497453">
    <property type="component" value="Chromosome 3"/>
</dbReference>
<gene>
    <name evidence="2" type="ORF">GFSPODELE1_LOCUS4472</name>
</gene>
<evidence type="ECO:0000313" key="3">
    <source>
        <dbReference type="Proteomes" id="UP001497453"/>
    </source>
</evidence>
<feature type="transmembrane region" description="Helical" evidence="1">
    <location>
        <begin position="107"/>
        <end position="128"/>
    </location>
</feature>
<feature type="transmembrane region" description="Helical" evidence="1">
    <location>
        <begin position="186"/>
        <end position="207"/>
    </location>
</feature>
<keyword evidence="1" id="KW-0812">Transmembrane</keyword>
<feature type="transmembrane region" description="Helical" evidence="1">
    <location>
        <begin position="219"/>
        <end position="237"/>
    </location>
</feature>
<keyword evidence="3" id="KW-1185">Reference proteome</keyword>
<feature type="transmembrane region" description="Helical" evidence="1">
    <location>
        <begin position="322"/>
        <end position="341"/>
    </location>
</feature>
<keyword evidence="1" id="KW-0472">Membrane</keyword>